<organism evidence="1 2">
    <name type="scientific">Taklimakanibacter albus</name>
    <dbReference type="NCBI Taxonomy" id="2800327"/>
    <lineage>
        <taxon>Bacteria</taxon>
        <taxon>Pseudomonadati</taxon>
        <taxon>Pseudomonadota</taxon>
        <taxon>Alphaproteobacteria</taxon>
        <taxon>Hyphomicrobiales</taxon>
        <taxon>Aestuariivirgaceae</taxon>
        <taxon>Taklimakanibacter</taxon>
    </lineage>
</organism>
<accession>A0ACC5R7D5</accession>
<dbReference type="EMBL" id="JAENHL010000007">
    <property type="protein sequence ID" value="MBK1868487.1"/>
    <property type="molecule type" value="Genomic_DNA"/>
</dbReference>
<proteinExistence type="predicted"/>
<sequence length="269" mass="29881">MTDTRPTLFTGAAGILGRWLRPRLAEKYGRLRSSDVVEFGPALPGEEIVITDLADAAAVDRMVEGVGRIIHFGGISYESTFDRILQSNIAGTYNVFEAARRHDAGPIVYSSSNHAIGFYTRDDRLDASVPQRPDSLYGVSKAFGEDLASFFADKYGMDIACLRIGTARPDPTDVRQLSTWQSYEDLLRMIEACFDAPKLGCTILYGVSNNDRRWWSNELAPHVDYRPQDNAETFAAKLIPDGDKRDLNDPAVKYQGGVFVADGYAPKRR</sequence>
<protein>
    <submittedName>
        <fullName evidence="1">NAD-dependent epimerase/dehydratase family protein</fullName>
    </submittedName>
</protein>
<evidence type="ECO:0000313" key="2">
    <source>
        <dbReference type="Proteomes" id="UP000616151"/>
    </source>
</evidence>
<reference evidence="1" key="1">
    <citation type="submission" date="2021-01" db="EMBL/GenBank/DDBJ databases">
        <authorList>
            <person name="Sun Q."/>
        </authorList>
    </citation>
    <scope>NUCLEOTIDE SEQUENCE</scope>
    <source>
        <strain evidence="1">YIM B02566</strain>
    </source>
</reference>
<dbReference type="Proteomes" id="UP000616151">
    <property type="component" value="Unassembled WGS sequence"/>
</dbReference>
<name>A0ACC5R7D5_9HYPH</name>
<evidence type="ECO:0000313" key="1">
    <source>
        <dbReference type="EMBL" id="MBK1868487.1"/>
    </source>
</evidence>
<keyword evidence="2" id="KW-1185">Reference proteome</keyword>
<gene>
    <name evidence="1" type="ORF">JHL16_19185</name>
</gene>
<comment type="caution">
    <text evidence="1">The sequence shown here is derived from an EMBL/GenBank/DDBJ whole genome shotgun (WGS) entry which is preliminary data.</text>
</comment>